<dbReference type="PIRSF" id="PIRSF001220">
    <property type="entry name" value="L-ASNase_gatD"/>
    <property type="match status" value="1"/>
</dbReference>
<keyword evidence="4" id="KW-0378">Hydrolase</keyword>
<feature type="binding site" evidence="6">
    <location>
        <begin position="89"/>
        <end position="90"/>
    </location>
    <ligand>
        <name>substrate</name>
    </ligand>
</feature>
<dbReference type="SUPFAM" id="SSF53774">
    <property type="entry name" value="Glutaminase/Asparaginase"/>
    <property type="match status" value="1"/>
</dbReference>
<dbReference type="PROSITE" id="PS00144">
    <property type="entry name" value="ASN_GLN_ASE_1"/>
    <property type="match status" value="1"/>
</dbReference>
<comment type="similarity">
    <text evidence="1">Belongs to the asparaginase 1 family.</text>
</comment>
<accession>A0A1R1S2L7</accession>
<gene>
    <name evidence="10" type="ORF">BW143_15325</name>
</gene>
<dbReference type="InterPro" id="IPR037152">
    <property type="entry name" value="L-asparaginase_N_sf"/>
</dbReference>
<dbReference type="AlphaFoldDB" id="A0A1R1QFU5"/>
<name>A0A1R1QFU5_9BACI</name>
<dbReference type="EC" id="3.5.1.1" evidence="3"/>
<feature type="binding site" evidence="6">
    <location>
        <position position="56"/>
    </location>
    <ligand>
        <name>substrate</name>
    </ligand>
</feature>
<dbReference type="Gene3D" id="3.40.50.1170">
    <property type="entry name" value="L-asparaginase, N-terminal domain"/>
    <property type="match status" value="1"/>
</dbReference>
<dbReference type="Pfam" id="PF17763">
    <property type="entry name" value="Asparaginase_C"/>
    <property type="match status" value="1"/>
</dbReference>
<dbReference type="InterPro" id="IPR027474">
    <property type="entry name" value="L-asparaginase_N"/>
</dbReference>
<dbReference type="Proteomes" id="UP000187367">
    <property type="component" value="Unassembled WGS sequence"/>
</dbReference>
<dbReference type="InterPro" id="IPR004550">
    <property type="entry name" value="AsnASE_II"/>
</dbReference>
<evidence type="ECO:0000259" key="8">
    <source>
        <dbReference type="Pfam" id="PF00710"/>
    </source>
</evidence>
<accession>A0A1R1QFU5</accession>
<comment type="subunit">
    <text evidence="2">Homotetramer.</text>
</comment>
<feature type="active site" evidence="7">
    <location>
        <position position="13"/>
    </location>
</feature>
<dbReference type="PROSITE" id="PS51732">
    <property type="entry name" value="ASN_GLN_ASE_3"/>
    <property type="match status" value="1"/>
</dbReference>
<dbReference type="EMBL" id="MTJL01000030">
    <property type="protein sequence ID" value="OMI02865.1"/>
    <property type="molecule type" value="Genomic_DNA"/>
</dbReference>
<dbReference type="RefSeq" id="WP_076758807.1">
    <property type="nucleotide sequence ID" value="NZ_JARMMK010000008.1"/>
</dbReference>
<organism evidence="10 11">
    <name type="scientific">Bacillus swezeyi</name>
    <dbReference type="NCBI Taxonomy" id="1925020"/>
    <lineage>
        <taxon>Bacteria</taxon>
        <taxon>Bacillati</taxon>
        <taxon>Bacillota</taxon>
        <taxon>Bacilli</taxon>
        <taxon>Bacillales</taxon>
        <taxon>Bacillaceae</taxon>
        <taxon>Bacillus</taxon>
    </lineage>
</organism>
<dbReference type="SFLD" id="SFLDS00057">
    <property type="entry name" value="Glutaminase/Asparaginase"/>
    <property type="match status" value="1"/>
</dbReference>
<dbReference type="Pfam" id="PF00710">
    <property type="entry name" value="Asparaginase"/>
    <property type="match status" value="1"/>
</dbReference>
<feature type="domain" description="Asparaginase/glutaminase C-terminal" evidence="9">
    <location>
        <begin position="208"/>
        <end position="313"/>
    </location>
</feature>
<dbReference type="InterPro" id="IPR006034">
    <property type="entry name" value="Asparaginase/glutaminase-like"/>
</dbReference>
<dbReference type="Gene3D" id="3.40.50.40">
    <property type="match status" value="1"/>
</dbReference>
<dbReference type="SMART" id="SM00870">
    <property type="entry name" value="Asparaginase"/>
    <property type="match status" value="1"/>
</dbReference>
<evidence type="ECO:0000259" key="9">
    <source>
        <dbReference type="Pfam" id="PF17763"/>
    </source>
</evidence>
<dbReference type="PANTHER" id="PTHR11707">
    <property type="entry name" value="L-ASPARAGINASE"/>
    <property type="match status" value="1"/>
</dbReference>
<dbReference type="InterPro" id="IPR040919">
    <property type="entry name" value="Asparaginase_C"/>
</dbReference>
<evidence type="ECO:0000256" key="2">
    <source>
        <dbReference type="ARBA" id="ARBA00011881"/>
    </source>
</evidence>
<dbReference type="GO" id="GO:0004067">
    <property type="term" value="F:asparaginase activity"/>
    <property type="evidence" value="ECO:0007669"/>
    <property type="project" value="UniProtKB-UniRule"/>
</dbReference>
<dbReference type="InterPro" id="IPR036152">
    <property type="entry name" value="Asp/glu_Ase-like_sf"/>
</dbReference>
<dbReference type="PANTHER" id="PTHR11707:SF28">
    <property type="entry name" value="60 KDA LYSOPHOSPHOLIPASE"/>
    <property type="match status" value="1"/>
</dbReference>
<feature type="domain" description="L-asparaginase N-terminal" evidence="8">
    <location>
        <begin position="4"/>
        <end position="194"/>
    </location>
</feature>
<dbReference type="InterPro" id="IPR027473">
    <property type="entry name" value="L-asparaginase_C"/>
</dbReference>
<dbReference type="FunFam" id="3.40.50.1170:FF:000001">
    <property type="entry name" value="L-asparaginase 2"/>
    <property type="match status" value="1"/>
</dbReference>
<evidence type="ECO:0000256" key="6">
    <source>
        <dbReference type="PIRSR" id="PIRSR001220-2"/>
    </source>
</evidence>
<reference evidence="10 11" key="1">
    <citation type="submission" date="2017-01" db="EMBL/GenBank/DDBJ databases">
        <title>Bacillus phylogenomics.</title>
        <authorList>
            <person name="Dunlap C."/>
        </authorList>
    </citation>
    <scope>NUCLEOTIDE SEQUENCE [LARGE SCALE GENOMIC DNA]</scope>
    <source>
        <strain evidence="10 11">NRRL B-41282</strain>
    </source>
</reference>
<dbReference type="PRINTS" id="PR00139">
    <property type="entry name" value="ASNGLNASE"/>
</dbReference>
<proteinExistence type="inferred from homology"/>
<dbReference type="PIRSF" id="PIRSF500176">
    <property type="entry name" value="L_ASNase"/>
    <property type="match status" value="1"/>
</dbReference>
<evidence type="ECO:0000256" key="1">
    <source>
        <dbReference type="ARBA" id="ARBA00010518"/>
    </source>
</evidence>
<dbReference type="OrthoDB" id="9788068at2"/>
<dbReference type="CDD" id="cd08964">
    <property type="entry name" value="L-asparaginase_II"/>
    <property type="match status" value="1"/>
</dbReference>
<evidence type="ECO:0000313" key="11">
    <source>
        <dbReference type="Proteomes" id="UP000187367"/>
    </source>
</evidence>
<comment type="caution">
    <text evidence="10">The sequence shown here is derived from an EMBL/GenBank/DDBJ whole genome shotgun (WGS) entry which is preliminary data.</text>
</comment>
<keyword evidence="11" id="KW-1185">Reference proteome</keyword>
<evidence type="ECO:0000256" key="7">
    <source>
        <dbReference type="PROSITE-ProRule" id="PRU10099"/>
    </source>
</evidence>
<protein>
    <recommendedName>
        <fullName evidence="3">asparaginase</fullName>
        <ecNumber evidence="3">3.5.1.1</ecNumber>
    </recommendedName>
</protein>
<sequence length="322" mass="35512">MKNKVALITTGGTIASRKTESGRLAAGAISGTELAGICNLPEDVEIDVYPTFQLPSMHITFQDLLELKKAIEKVFEDKSYDGAVVTHGTDSLEETAYFLDLTIQDERPVVVTGSQRAPEQQGSDAYTNIRHAVYTASRRDIRGAGTVVVFNERIFNARYVKKVHASNLQGFDVFGFGYLGIIDNDQVYVYQKPLRRDVHQLKKALPEVDIIKCYLDADGKFVRAAVHEGAAGIVLEGVGRGQVTPKMMADIEYALNQGVYIVITTSAEEGEVYTTYDYAGSSYDLVKKGVILGKDYDSKKARMKLAVLLASYESGIKDKFCY</sequence>
<evidence type="ECO:0000256" key="4">
    <source>
        <dbReference type="ARBA" id="ARBA00022801"/>
    </source>
</evidence>
<dbReference type="InterPro" id="IPR020827">
    <property type="entry name" value="Asparaginase/glutaminase_AS1"/>
</dbReference>
<dbReference type="GO" id="GO:0006528">
    <property type="term" value="P:asparagine metabolic process"/>
    <property type="evidence" value="ECO:0007669"/>
    <property type="project" value="InterPro"/>
</dbReference>
<feature type="active site" description="O-isoaspartyl threonine intermediate" evidence="5">
    <location>
        <position position="13"/>
    </location>
</feature>
<evidence type="ECO:0000256" key="5">
    <source>
        <dbReference type="PIRSR" id="PIRSR001220-1"/>
    </source>
</evidence>
<evidence type="ECO:0000256" key="3">
    <source>
        <dbReference type="ARBA" id="ARBA00012920"/>
    </source>
</evidence>
<evidence type="ECO:0000313" key="10">
    <source>
        <dbReference type="EMBL" id="OMI02865.1"/>
    </source>
</evidence>